<dbReference type="GO" id="GO:0005737">
    <property type="term" value="C:cytoplasm"/>
    <property type="evidence" value="ECO:0007669"/>
    <property type="project" value="TreeGrafter"/>
</dbReference>
<dbReference type="SUPFAM" id="SSF54928">
    <property type="entry name" value="RNA-binding domain, RBD"/>
    <property type="match status" value="1"/>
</dbReference>
<dbReference type="GO" id="GO:0008143">
    <property type="term" value="F:poly(A) binding"/>
    <property type="evidence" value="ECO:0007669"/>
    <property type="project" value="InterPro"/>
</dbReference>
<feature type="compositionally biased region" description="Polar residues" evidence="2">
    <location>
        <begin position="125"/>
        <end position="134"/>
    </location>
</feature>
<dbReference type="Pfam" id="PF00076">
    <property type="entry name" value="RRM_1"/>
    <property type="match status" value="1"/>
</dbReference>
<dbReference type="GO" id="GO:0005634">
    <property type="term" value="C:nucleus"/>
    <property type="evidence" value="ECO:0007669"/>
    <property type="project" value="TreeGrafter"/>
</dbReference>
<dbReference type="InterPro" id="IPR002483">
    <property type="entry name" value="PWI_dom"/>
</dbReference>
<sequence>MDVHDGSGDDRTFKVSFSSEGLSRLREKVMGKLKEFMGDYTDDTLVDYVLVLLRNGRHKDEAKKELDVFLGEETATFISWLWDHLSSNIHLYLQPEQSIPDEVTKSKHVPCESSERQNAHEHQTVKASTDSSTRNYHRRGWKSKTQESNGTFPLHSVVTNILHAEEKVSRPNIDRRLHSPIVKSKRKRNRDDEHTQVQRDTTSYSTIGASRRLLQFAVRDAVKTVQQSNSKAEPALKRVCSVVSAVSTDSVIEARSHRRPESRGLGTLSIALKAAAEAAEDATKVRLAGSVFDRLGHSKQMEEDVNQLSVPTALELEDSEIAATDKVPELLYLDRPYRNEYDDFDGNMSIVKKEIPVPAECTLDNNEYGSGSVNQLGQDSFRGIPSCKKIKSVMMQPNIVPESEEISKKSRLLDQERTTGLTVMRSKKVVDSPANVTQKHTHYQVSRDDAKLENQVAVKKSTVGVGNQSAKFLKDNDVFPAQNIKEIDQDCDQKEFTLKQLSAPGILNSNLYFSENHEILLYLFGISKNYSATKTKHQTDVHILLADLPRMEILELYLLAMQVHFAATKDTLSRHFNQFGDVLKVIIVTDATTGQPTGSAYVEFLKKESADLALSLNGTSFMSRILKASLHNYEVFMTFFDQPLVVRRSSHEAAPVLSWSWIARAPAFASRVGRMPYPRGTFPGSFRGHPPIKPGARSLQWKRETSILQPSEGAKPPLTSNVSSRTARNLTYTRTEPTPKSAGLSSTI</sequence>
<gene>
    <name evidence="4" type="ORF">ZIOFF_046000</name>
</gene>
<proteinExistence type="predicted"/>
<name>A0A8J5G1Z6_ZINOF</name>
<dbReference type="PANTHER" id="PTHR14738">
    <property type="entry name" value="ZINC FINGER CCCH DOMAIN-CONTAINING PROTEIN 14"/>
    <property type="match status" value="1"/>
</dbReference>
<dbReference type="Gene3D" id="3.30.70.330">
    <property type="match status" value="1"/>
</dbReference>
<dbReference type="InterPro" id="IPR035979">
    <property type="entry name" value="RBD_domain_sf"/>
</dbReference>
<feature type="region of interest" description="Disordered" evidence="2">
    <location>
        <begin position="707"/>
        <end position="748"/>
    </location>
</feature>
<dbReference type="GO" id="GO:0043488">
    <property type="term" value="P:regulation of mRNA stability"/>
    <property type="evidence" value="ECO:0007669"/>
    <property type="project" value="InterPro"/>
</dbReference>
<dbReference type="InterPro" id="IPR012677">
    <property type="entry name" value="Nucleotide-bd_a/b_plait_sf"/>
</dbReference>
<feature type="domain" description="RRM" evidence="3">
    <location>
        <begin position="541"/>
        <end position="633"/>
    </location>
</feature>
<dbReference type="Pfam" id="PF01480">
    <property type="entry name" value="PWI"/>
    <property type="match status" value="1"/>
</dbReference>
<feature type="region of interest" description="Disordered" evidence="2">
    <location>
        <begin position="170"/>
        <end position="202"/>
    </location>
</feature>
<feature type="region of interest" description="Disordered" evidence="2">
    <location>
        <begin position="103"/>
        <end position="149"/>
    </location>
</feature>
<reference evidence="4 5" key="1">
    <citation type="submission" date="2020-08" db="EMBL/GenBank/DDBJ databases">
        <title>Plant Genome Project.</title>
        <authorList>
            <person name="Zhang R.-G."/>
        </authorList>
    </citation>
    <scope>NUCLEOTIDE SEQUENCE [LARGE SCALE GENOMIC DNA]</scope>
    <source>
        <tissue evidence="4">Rhizome</tissue>
    </source>
</reference>
<keyword evidence="5" id="KW-1185">Reference proteome</keyword>
<evidence type="ECO:0000256" key="2">
    <source>
        <dbReference type="SAM" id="MobiDB-lite"/>
    </source>
</evidence>
<dbReference type="Proteomes" id="UP000734854">
    <property type="component" value="Unassembled WGS sequence"/>
</dbReference>
<evidence type="ECO:0000256" key="1">
    <source>
        <dbReference type="PROSITE-ProRule" id="PRU00176"/>
    </source>
</evidence>
<dbReference type="PROSITE" id="PS50102">
    <property type="entry name" value="RRM"/>
    <property type="match status" value="1"/>
</dbReference>
<dbReference type="Gene3D" id="1.20.1390.10">
    <property type="entry name" value="PWI domain"/>
    <property type="match status" value="1"/>
</dbReference>
<comment type="caution">
    <text evidence="4">The sequence shown here is derived from an EMBL/GenBank/DDBJ whole genome shotgun (WGS) entry which is preliminary data.</text>
</comment>
<organism evidence="4 5">
    <name type="scientific">Zingiber officinale</name>
    <name type="common">Ginger</name>
    <name type="synonym">Amomum zingiber</name>
    <dbReference type="NCBI Taxonomy" id="94328"/>
    <lineage>
        <taxon>Eukaryota</taxon>
        <taxon>Viridiplantae</taxon>
        <taxon>Streptophyta</taxon>
        <taxon>Embryophyta</taxon>
        <taxon>Tracheophyta</taxon>
        <taxon>Spermatophyta</taxon>
        <taxon>Magnoliopsida</taxon>
        <taxon>Liliopsida</taxon>
        <taxon>Zingiberales</taxon>
        <taxon>Zingiberaceae</taxon>
        <taxon>Zingiber</taxon>
    </lineage>
</organism>
<dbReference type="SMART" id="SM00360">
    <property type="entry name" value="RRM"/>
    <property type="match status" value="1"/>
</dbReference>
<dbReference type="InterPro" id="IPR040366">
    <property type="entry name" value="Nab2/ZC3H14"/>
</dbReference>
<evidence type="ECO:0000313" key="5">
    <source>
        <dbReference type="Proteomes" id="UP000734854"/>
    </source>
</evidence>
<dbReference type="AlphaFoldDB" id="A0A8J5G1Z6"/>
<keyword evidence="1" id="KW-0694">RNA-binding</keyword>
<evidence type="ECO:0000313" key="4">
    <source>
        <dbReference type="EMBL" id="KAG6498091.1"/>
    </source>
</evidence>
<dbReference type="PANTHER" id="PTHR14738:SF32">
    <property type="entry name" value="RNA BINDING (RRM_RBD_RNP MOTIFS) FAMILY PROTEIN"/>
    <property type="match status" value="1"/>
</dbReference>
<dbReference type="InterPro" id="IPR000504">
    <property type="entry name" value="RRM_dom"/>
</dbReference>
<accession>A0A8J5G1Z6</accession>
<evidence type="ECO:0000259" key="3">
    <source>
        <dbReference type="PROSITE" id="PS50102"/>
    </source>
</evidence>
<protein>
    <recommendedName>
        <fullName evidence="3">RRM domain-containing protein</fullName>
    </recommendedName>
</protein>
<feature type="compositionally biased region" description="Basic and acidic residues" evidence="2">
    <location>
        <begin position="103"/>
        <end position="124"/>
    </location>
</feature>
<feature type="compositionally biased region" description="Polar residues" evidence="2">
    <location>
        <begin position="718"/>
        <end position="748"/>
    </location>
</feature>
<dbReference type="EMBL" id="JACMSC010000012">
    <property type="protein sequence ID" value="KAG6498091.1"/>
    <property type="molecule type" value="Genomic_DNA"/>
</dbReference>